<dbReference type="GO" id="GO:0030490">
    <property type="term" value="P:maturation of SSU-rRNA"/>
    <property type="evidence" value="ECO:0000318"/>
    <property type="project" value="GO_Central"/>
</dbReference>
<dbReference type="InterPro" id="IPR032839">
    <property type="entry name" value="RAB3GAP_N"/>
</dbReference>
<feature type="compositionally biased region" description="Basic residues" evidence="5">
    <location>
        <begin position="2547"/>
        <end position="2556"/>
    </location>
</feature>
<dbReference type="PANTHER" id="PTHR12814">
    <property type="entry name" value="RNA-BINDING PROTEIN NOB1"/>
    <property type="match status" value="1"/>
</dbReference>
<keyword evidence="6" id="KW-0812">Transmembrane</keyword>
<feature type="transmembrane region" description="Helical" evidence="6">
    <location>
        <begin position="199"/>
        <end position="223"/>
    </location>
</feature>
<comment type="similarity">
    <text evidence="1">Belongs to the NOB1 family.</text>
</comment>
<evidence type="ECO:0000313" key="8">
    <source>
        <dbReference type="Proteomes" id="UP000005239"/>
    </source>
</evidence>
<dbReference type="Gene3D" id="6.20.210.10">
    <property type="entry name" value="Nin one binding (NOB1), Zn-ribbon-like"/>
    <property type="match status" value="1"/>
</dbReference>
<keyword evidence="8" id="KW-1185">Reference proteome</keyword>
<keyword evidence="4" id="KW-0378">Hydrolase</keyword>
<dbReference type="GO" id="GO:0004521">
    <property type="term" value="F:RNA endonuclease activity"/>
    <property type="evidence" value="ECO:0000318"/>
    <property type="project" value="GO_Central"/>
</dbReference>
<dbReference type="CDD" id="cd09876">
    <property type="entry name" value="PIN_Nob1-like"/>
    <property type="match status" value="1"/>
</dbReference>
<dbReference type="SUPFAM" id="SSF144206">
    <property type="entry name" value="NOB1 zinc finger-like"/>
    <property type="match status" value="1"/>
</dbReference>
<feature type="region of interest" description="Disordered" evidence="5">
    <location>
        <begin position="1034"/>
        <end position="1070"/>
    </location>
</feature>
<feature type="compositionally biased region" description="Polar residues" evidence="5">
    <location>
        <begin position="2532"/>
        <end position="2542"/>
    </location>
</feature>
<dbReference type="InterPro" id="IPR029257">
    <property type="entry name" value="RAB3GAP2_C"/>
</dbReference>
<dbReference type="PANTHER" id="PTHR12814:SF2">
    <property type="entry name" value="RNA-BINDING PROTEIN NOB1"/>
    <property type="match status" value="1"/>
</dbReference>
<reference evidence="8" key="1">
    <citation type="journal article" date="2008" name="Nat. Genet.">
        <title>The Pristionchus pacificus genome provides a unique perspective on nematode lifestyle and parasitism.</title>
        <authorList>
            <person name="Dieterich C."/>
            <person name="Clifton S.W."/>
            <person name="Schuster L.N."/>
            <person name="Chinwalla A."/>
            <person name="Delehaunty K."/>
            <person name="Dinkelacker I."/>
            <person name="Fulton L."/>
            <person name="Fulton R."/>
            <person name="Godfrey J."/>
            <person name="Minx P."/>
            <person name="Mitreva M."/>
            <person name="Roeseler W."/>
            <person name="Tian H."/>
            <person name="Witte H."/>
            <person name="Yang S.P."/>
            <person name="Wilson R.K."/>
            <person name="Sommer R.J."/>
        </authorList>
    </citation>
    <scope>NUCLEOTIDE SEQUENCE [LARGE SCALE GENOMIC DNA]</scope>
    <source>
        <strain evidence="8">PS312</strain>
    </source>
</reference>
<dbReference type="InterPro" id="IPR036283">
    <property type="entry name" value="NOB1_Zf-like_sf"/>
</dbReference>
<feature type="transmembrane region" description="Helical" evidence="6">
    <location>
        <begin position="7"/>
        <end position="27"/>
    </location>
</feature>
<dbReference type="GO" id="GO:0005737">
    <property type="term" value="C:cytoplasm"/>
    <property type="evidence" value="ECO:0007669"/>
    <property type="project" value="UniProtKB-ARBA"/>
</dbReference>
<dbReference type="Pfam" id="PF14655">
    <property type="entry name" value="RAB3GAP2_N"/>
    <property type="match status" value="1"/>
</dbReference>
<accession>A0A8R1U870</accession>
<keyword evidence="3" id="KW-0479">Metal-binding</keyword>
<sequence length="2556" mass="287772">MGYILPVHAAILAAIGALFFAISFVQVKQPDIVVPSFQVALRQHNKDLATALTNKPDSVNASVIMQEELTRLRLALRGRQVGEKPDIKMVLHVAMGVGDPRLPNRIAWLPALLCCNITVVVATVIIAVFFTKTLSDHINNEARHQLGEVDMYTTSRLDTILRKRKAINPHQPTEETNETEDMDLDDDLSRLAARVEKPVALAVLPIIIFISAIIVQACLLQIFQGGYVSYKIFALIRRAASLGPMECTTVLDHIVLVLNFPTQIVFYMMLARIINSFNGFFYHLFGTDEEETPILIGVESGARKDDRDSYQLKDPPWPKLGMADASFAVMSDLASQRDRRTRTPNKRYKIEEDETVNIDVEEDIEEEEEAIIDPNNDPDHIEEIEEEEGPRRINDQDDGSLQTTTDPSVFHCSEEKPTYFYLDILERAERHDLGLSDNIVQPLHGSIIIYNVPKYMNNGRQGLDYDKLRRCMRIDGYRMFNAGTHKVARSVILNRLENSKTTVGIPTRKERIAYRSYNTLYNTRDSRKIDPRFKRKEYWFDQGKHILFHYIGDDELAKKVAATTHHGNCRRNFAPYQRTDPMVLHEARTKILNGEKPEDVYESMRQSSDPTRVLKNIKQLRNVKERIDAEKKRKAQSFFNIHSLHDMLKFEGTRQPFLHNITAVRVVAQMVCEPLIEEFINTANLNANQTQTQVLFYDTTFSSCGYQVTLLSFRHDIFDEDPPVPLAFLVGEALTPRDHVSLFEVLLECFPRLRTLQLALASTVPLKIDHFWPEIVEIRAWNDAKNMLKRELIHTLQKPGTDWRMTMRMWEDLTSIDNEEAFDKKWESLRERFDLDTLDLLENRFVPEWKAYCAQWTLDEKNIKYKETRGVIRVPLGSFEYLVNAMNDAKLHIDGVIGCLFYICQFTINEMERGYYQLGSFTIKEQWFSLTDEPHNIPRQPFAPYPDEIITFVNEVALNTTFPMAKRKRMSMGLQQAEMHMATPSIRVKMNDPWDSSLNARMRSVREKEKLSLLLAAAIPDPAKLLFHLSTTPRLSEESDHDSESDREGAADEGVEGWMEKREDEGRRRARNGEAEGLDWLSDCIIESWGGLEYVALARSSSVALLGRRGDGLSILFAKPMPMEVGEEISSILLMGVGSRRVSGSIDGIILLVGTSDGRLSLLSESSALLFAHRFVHSPITAMRTTNENVLLISEHEMVQIDRKSLYTLVSEARKMNGGKKRVELDFTVLNRLSGETSMDAVAAPFGPTTMDRYAECSMKKFHGRMERSRGDVVYWLSLRESYGASGVWDSESREGVRDTIVKWGTQYLPTFLQSAMQSPELVPHETKSAVSWRVMGESRFAISLHPAPAGSPLVAVADNLARVAIVESTTGQIVRVWKGYRDASCGWIRVRGEGDKRALFLAILAPRRNLLEIWSAPNGRRVAARQVRGLALLESSSQVLSESLKRGKGADEGEDRLFLLGYKGNLYEIRVAFESLLQLNTDDEQHDRILLKETELVNISFLPSLVASLKTGAARRMALISYIHMARTVEQTEPVLRELTKFESLAPLCTALLSLCQSYSRLRGLCGRKRAEEGEEREEEGGMPDGFDEEAYGELRPLIEKILEEGRIRDESRPPTLFFSPEVLAVRTPMIGLSEFLTSFNMHTSPLKLTLLSDPSPFLSFLFTPLMEQRVDLDEFVCAVAALHIGQSDLSSLFTQFWSLTDSILPVHLTPSIHILGSLVGRSEEPATVGRRKSRTSSTSSLSDAEVKERMEEVARKSTDPLRGSVLLTLLSLFSHHERDDEFESVREDVQRLEGVLRVAPLLSRMSALSPDSEPITIEALMEGGTTVLREQVARVVSMDRLLPAQLLADPRLVPLREALPHSLDCSLLCAETAWTLMREWTGKSSFESARLAVEYAKAVVDRRLRCQLASLLWSTTLLGALKAVSNQSRGAERDLHAQLVPTHRVADFIICLFSLLSSLVPDVDGDEEAETLLESERARVEEWIEPVIVKKDKGAPSSSSSSSIKCESLVDVLHRQPDINDSCLYMHRMLLAAAHVTMAVGRSPSAVRDLFPTQLHGVLFSNLSSRVRSPDDEEYDVITKRRAALIERACNYPNPSTRDSLLFLCGEWQLMDMWQASDARRCLREGRCEEGCMLLATLPYKTRVAILTPAVAARLKMLAVDMEVMLSTKDERSIEQMDEKNDDGVKVEHLVLDAGPIIDSAHSIPALAHKFYAPMDVISELRDGKTKKALEQLQLTCDIIIREPSIEALRLASEGAKKTGDFRSLSIVDLKVIALTIDLQRENGTLTGETAIAANAAAAAAAAAKAAAAPETVMKTTDEKKEEEEGKEGEEKEKIQIDPRSFLPDGFCPDEVDSDDDEGWITEDNVEDAHGMNVELNEKPKVACLTTDFALQNVLLSMGLELVSIAGKRVARIQTYVQRCRACYQICPDKAKEFCNKCGNKTLHKCAVSVDANGDQVVHVNWRRLAVTRGLRYSQAAPKGGKYVLPDKVFEDQRMPRLAPTRARTEKAYDQTFEIHDVTSRAAALGVRTLTNASRRTGNVNAKKPAGKRRGGKQ</sequence>
<evidence type="ECO:0000313" key="7">
    <source>
        <dbReference type="EnsemblMetazoa" id="PPA11213.1"/>
    </source>
</evidence>
<evidence type="ECO:0000256" key="1">
    <source>
        <dbReference type="ARBA" id="ARBA00005858"/>
    </source>
</evidence>
<accession>A0A2A6BM19</accession>
<dbReference type="Pfam" id="PF17146">
    <property type="entry name" value="PIN_6"/>
    <property type="match status" value="1"/>
</dbReference>
<evidence type="ECO:0000256" key="5">
    <source>
        <dbReference type="SAM" id="MobiDB-lite"/>
    </source>
</evidence>
<dbReference type="GO" id="GO:0046872">
    <property type="term" value="F:metal ion binding"/>
    <property type="evidence" value="ECO:0007669"/>
    <property type="project" value="UniProtKB-KW"/>
</dbReference>
<feature type="region of interest" description="Disordered" evidence="5">
    <location>
        <begin position="2312"/>
        <end position="2336"/>
    </location>
</feature>
<dbReference type="InterPro" id="IPR039907">
    <property type="entry name" value="NOB1"/>
</dbReference>
<feature type="region of interest" description="Disordered" evidence="5">
    <location>
        <begin position="2532"/>
        <end position="2556"/>
    </location>
</feature>
<feature type="transmembrane region" description="Helical" evidence="6">
    <location>
        <begin position="106"/>
        <end position="130"/>
    </location>
</feature>
<dbReference type="GO" id="GO:0030688">
    <property type="term" value="C:preribosome, small subunit precursor"/>
    <property type="evidence" value="ECO:0000318"/>
    <property type="project" value="GO_Central"/>
</dbReference>
<dbReference type="Pfam" id="PF14656">
    <property type="entry name" value="RAB3GAP2_C"/>
    <property type="match status" value="1"/>
</dbReference>
<dbReference type="FunFam" id="3.40.50.1010:FF:000020">
    <property type="entry name" value="20S-pre-rRNA D-site endonuclease NOB1"/>
    <property type="match status" value="1"/>
</dbReference>
<name>A0A2A6BM19_PRIPA</name>
<reference evidence="7" key="2">
    <citation type="submission" date="2022-06" db="UniProtKB">
        <authorList>
            <consortium name="EnsemblMetazoa"/>
        </authorList>
    </citation>
    <scope>IDENTIFICATION</scope>
    <source>
        <strain evidence="7">PS312</strain>
    </source>
</reference>
<feature type="compositionally biased region" description="Basic and acidic residues" evidence="5">
    <location>
        <begin position="1746"/>
        <end position="1756"/>
    </location>
</feature>
<feature type="region of interest" description="Disordered" evidence="5">
    <location>
        <begin position="387"/>
        <end position="409"/>
    </location>
</feature>
<feature type="region of interest" description="Disordered" evidence="5">
    <location>
        <begin position="1727"/>
        <end position="1756"/>
    </location>
</feature>
<organism evidence="7 8">
    <name type="scientific">Pristionchus pacificus</name>
    <name type="common">Parasitic nematode worm</name>
    <dbReference type="NCBI Taxonomy" id="54126"/>
    <lineage>
        <taxon>Eukaryota</taxon>
        <taxon>Metazoa</taxon>
        <taxon>Ecdysozoa</taxon>
        <taxon>Nematoda</taxon>
        <taxon>Chromadorea</taxon>
        <taxon>Rhabditida</taxon>
        <taxon>Rhabditina</taxon>
        <taxon>Diplogasteromorpha</taxon>
        <taxon>Diplogasteroidea</taxon>
        <taxon>Neodiplogasteridae</taxon>
        <taxon>Pristionchus</taxon>
    </lineage>
</organism>
<dbReference type="EnsemblMetazoa" id="PPA11213.1">
    <property type="protein sequence ID" value="PPA11213.1"/>
    <property type="gene ID" value="WBGene00100767"/>
</dbReference>
<keyword evidence="6" id="KW-0472">Membrane</keyword>
<dbReference type="InterPro" id="IPR014881">
    <property type="entry name" value="NOB1_Zn-bd"/>
</dbReference>
<feature type="compositionally biased region" description="Basic and acidic residues" evidence="5">
    <location>
        <begin position="1035"/>
        <end position="1050"/>
    </location>
</feature>
<protein>
    <submittedName>
        <fullName evidence="7">Uncharacterized protein</fullName>
    </submittedName>
</protein>
<keyword evidence="2" id="KW-0540">Nuclease</keyword>
<dbReference type="Gene3D" id="3.40.50.1010">
    <property type="entry name" value="5'-nuclease"/>
    <property type="match status" value="1"/>
</dbReference>
<evidence type="ECO:0000256" key="4">
    <source>
        <dbReference type="ARBA" id="ARBA00022801"/>
    </source>
</evidence>
<proteinExistence type="inferred from homology"/>
<dbReference type="GO" id="GO:0031981">
    <property type="term" value="C:nuclear lumen"/>
    <property type="evidence" value="ECO:0007669"/>
    <property type="project" value="UniProtKB-ARBA"/>
</dbReference>
<feature type="compositionally biased region" description="Basic and acidic residues" evidence="5">
    <location>
        <begin position="1058"/>
        <end position="1070"/>
    </location>
</feature>
<feature type="compositionally biased region" description="Acidic residues" evidence="5">
    <location>
        <begin position="1574"/>
        <end position="1589"/>
    </location>
</feature>
<evidence type="ECO:0000256" key="6">
    <source>
        <dbReference type="SAM" id="Phobius"/>
    </source>
</evidence>
<evidence type="ECO:0000256" key="3">
    <source>
        <dbReference type="ARBA" id="ARBA00022723"/>
    </source>
</evidence>
<dbReference type="InterPro" id="IPR033411">
    <property type="entry name" value="Ribonuclease_PIN"/>
</dbReference>
<dbReference type="Pfam" id="PF08772">
    <property type="entry name" value="Zn_ribbon_NOB1"/>
    <property type="match status" value="1"/>
</dbReference>
<keyword evidence="6" id="KW-1133">Transmembrane helix</keyword>
<dbReference type="Proteomes" id="UP000005239">
    <property type="component" value="Unassembled WGS sequence"/>
</dbReference>
<evidence type="ECO:0000256" key="2">
    <source>
        <dbReference type="ARBA" id="ARBA00022722"/>
    </source>
</evidence>
<feature type="compositionally biased region" description="Basic and acidic residues" evidence="5">
    <location>
        <begin position="2318"/>
        <end position="2336"/>
    </location>
</feature>
<gene>
    <name evidence="7" type="primary">WBGene00100767</name>
</gene>
<feature type="region of interest" description="Disordered" evidence="5">
    <location>
        <begin position="1569"/>
        <end position="1589"/>
    </location>
</feature>
<dbReference type="GO" id="GO:0016787">
    <property type="term" value="F:hydrolase activity"/>
    <property type="evidence" value="ECO:0007669"/>
    <property type="project" value="UniProtKB-KW"/>
</dbReference>